<dbReference type="PROSITE" id="PS50189">
    <property type="entry name" value="NTR"/>
    <property type="match status" value="1"/>
</dbReference>
<evidence type="ECO:0000256" key="2">
    <source>
        <dbReference type="ARBA" id="ARBA00022525"/>
    </source>
</evidence>
<evidence type="ECO:0000313" key="6">
    <source>
        <dbReference type="WBParaSite" id="scaffold3613_cov154.g6864"/>
    </source>
</evidence>
<proteinExistence type="predicted"/>
<dbReference type="GO" id="GO:0002020">
    <property type="term" value="F:protease binding"/>
    <property type="evidence" value="ECO:0007669"/>
    <property type="project" value="TreeGrafter"/>
</dbReference>
<comment type="subcellular location">
    <subcellularLocation>
        <location evidence="1">Secreted</location>
    </subcellularLocation>
</comment>
<dbReference type="GO" id="GO:0051045">
    <property type="term" value="P:negative regulation of membrane protein ectodomain proteolysis"/>
    <property type="evidence" value="ECO:0007669"/>
    <property type="project" value="TreeGrafter"/>
</dbReference>
<dbReference type="InterPro" id="IPR001820">
    <property type="entry name" value="TIMP"/>
</dbReference>
<sequence>MSEEEKYCNSDWVAHVKSLRRGEVRDKEGKAIEYEYTVKLLKTFKDNKTCNQNNKIDCVYSATNSAACGVNLKDGQEYLLFGRYAGEGKKKISSCGFNREWNEVSEKLKKLLEDGDMDKYSAHTLILKREEIKEGEIWDWKLRYTAKFLKVFKGEEEDCEYAKNNKNNYLFTSANDGLCGVYLKEGIEYLNFGYYYSNGERNIGLCGYNKEWNLVPKEIKEDLNNGAFDDYY</sequence>
<dbReference type="InterPro" id="IPR001134">
    <property type="entry name" value="Netrin_domain"/>
</dbReference>
<name>A0A915MHC5_MELJA</name>
<accession>A0A915MHC5</accession>
<dbReference type="Pfam" id="PF00965">
    <property type="entry name" value="TIMP"/>
    <property type="match status" value="2"/>
</dbReference>
<dbReference type="InterPro" id="IPR008993">
    <property type="entry name" value="TIMP-like_OB-fold"/>
</dbReference>
<dbReference type="AlphaFoldDB" id="A0A915MHC5"/>
<dbReference type="WBParaSite" id="scaffold3613_cov154.g6864">
    <property type="protein sequence ID" value="scaffold3613_cov154.g6864"/>
    <property type="gene ID" value="scaffold3613_cov154.g6864"/>
</dbReference>
<dbReference type="PANTHER" id="PTHR11844">
    <property type="entry name" value="METALLOPROTEASE INHIBITOR"/>
    <property type="match status" value="1"/>
</dbReference>
<evidence type="ECO:0000256" key="1">
    <source>
        <dbReference type="ARBA" id="ARBA00004613"/>
    </source>
</evidence>
<organism evidence="5 6">
    <name type="scientific">Meloidogyne javanica</name>
    <name type="common">Root-knot nematode worm</name>
    <dbReference type="NCBI Taxonomy" id="6303"/>
    <lineage>
        <taxon>Eukaryota</taxon>
        <taxon>Metazoa</taxon>
        <taxon>Ecdysozoa</taxon>
        <taxon>Nematoda</taxon>
        <taxon>Chromadorea</taxon>
        <taxon>Rhabditida</taxon>
        <taxon>Tylenchina</taxon>
        <taxon>Tylenchomorpha</taxon>
        <taxon>Tylenchoidea</taxon>
        <taxon>Meloidogynidae</taxon>
        <taxon>Meloidogyninae</taxon>
        <taxon>Meloidogyne</taxon>
        <taxon>Meloidogyne incognita group</taxon>
    </lineage>
</organism>
<reference evidence="6" key="1">
    <citation type="submission" date="2022-11" db="UniProtKB">
        <authorList>
            <consortium name="WormBaseParasite"/>
        </authorList>
    </citation>
    <scope>IDENTIFICATION</scope>
</reference>
<evidence type="ECO:0000256" key="3">
    <source>
        <dbReference type="ARBA" id="ARBA00023157"/>
    </source>
</evidence>
<feature type="domain" description="NTR" evidence="4">
    <location>
        <begin position="1"/>
        <end position="122"/>
    </location>
</feature>
<dbReference type="SUPFAM" id="SSF50242">
    <property type="entry name" value="TIMP-like"/>
    <property type="match status" value="2"/>
</dbReference>
<dbReference type="PANTHER" id="PTHR11844:SF25">
    <property type="entry name" value="NTR DOMAIN-CONTAINING PROTEIN"/>
    <property type="match status" value="1"/>
</dbReference>
<protein>
    <submittedName>
        <fullName evidence="6">NTR domain-containing protein</fullName>
    </submittedName>
</protein>
<keyword evidence="3" id="KW-1015">Disulfide bond</keyword>
<dbReference type="Proteomes" id="UP000887561">
    <property type="component" value="Unplaced"/>
</dbReference>
<keyword evidence="5" id="KW-1185">Reference proteome</keyword>
<dbReference type="GO" id="GO:0005615">
    <property type="term" value="C:extracellular space"/>
    <property type="evidence" value="ECO:0007669"/>
    <property type="project" value="TreeGrafter"/>
</dbReference>
<dbReference type="Gene3D" id="2.40.50.120">
    <property type="match status" value="2"/>
</dbReference>
<dbReference type="SMART" id="SM00206">
    <property type="entry name" value="NTR"/>
    <property type="match status" value="1"/>
</dbReference>
<dbReference type="GO" id="GO:0031012">
    <property type="term" value="C:extracellular matrix"/>
    <property type="evidence" value="ECO:0007669"/>
    <property type="project" value="TreeGrafter"/>
</dbReference>
<keyword evidence="2" id="KW-0964">Secreted</keyword>
<evidence type="ECO:0000313" key="5">
    <source>
        <dbReference type="Proteomes" id="UP000887561"/>
    </source>
</evidence>
<evidence type="ECO:0000259" key="4">
    <source>
        <dbReference type="PROSITE" id="PS50189"/>
    </source>
</evidence>
<dbReference type="GO" id="GO:0008191">
    <property type="term" value="F:metalloendopeptidase inhibitor activity"/>
    <property type="evidence" value="ECO:0007669"/>
    <property type="project" value="InterPro"/>
</dbReference>